<organism evidence="1 2">
    <name type="scientific">Ralstonia pseudosolanacearum</name>
    <dbReference type="NCBI Taxonomy" id="1310165"/>
    <lineage>
        <taxon>Bacteria</taxon>
        <taxon>Pseudomonadati</taxon>
        <taxon>Pseudomonadota</taxon>
        <taxon>Betaproteobacteria</taxon>
        <taxon>Burkholderiales</taxon>
        <taxon>Burkholderiaceae</taxon>
        <taxon>Ralstonia</taxon>
        <taxon>Ralstonia solanacearum species complex</taxon>
    </lineage>
</organism>
<accession>A0A454TQ51</accession>
<dbReference type="EMBL" id="RJTL01000022">
    <property type="protein sequence ID" value="RNM05468.1"/>
    <property type="molecule type" value="Genomic_DNA"/>
</dbReference>
<reference evidence="1 2" key="1">
    <citation type="submission" date="2018-10" db="EMBL/GenBank/DDBJ databases">
        <title>Draft Genome Sequence of Ralstonia pseudosolanacearum (R. solanacearum phylotype I) Strain Tg03 Isolated from Luffa cylindrica in China.</title>
        <authorList>
            <person name="Yuan G.-Q."/>
            <person name="Li Q.-Q."/>
            <person name="Zhang Y.-W."/>
        </authorList>
    </citation>
    <scope>NUCLEOTIDE SEQUENCE [LARGE SCALE GENOMIC DNA]</scope>
    <source>
        <strain evidence="1 2">Tg03</strain>
    </source>
</reference>
<dbReference type="Proteomes" id="UP000271222">
    <property type="component" value="Unassembled WGS sequence"/>
</dbReference>
<dbReference type="OrthoDB" id="9179977at2"/>
<proteinExistence type="predicted"/>
<evidence type="ECO:0000313" key="2">
    <source>
        <dbReference type="Proteomes" id="UP000271222"/>
    </source>
</evidence>
<dbReference type="RefSeq" id="WP_058907965.1">
    <property type="nucleotide sequence ID" value="NZ_JAAWVG010000007.1"/>
</dbReference>
<name>A0A454TQ51_9RALS</name>
<gene>
    <name evidence="1" type="ORF">EGA29_14440</name>
</gene>
<evidence type="ECO:0000313" key="1">
    <source>
        <dbReference type="EMBL" id="RNM05468.1"/>
    </source>
</evidence>
<protein>
    <submittedName>
        <fullName evidence="1">Uncharacterized protein</fullName>
    </submittedName>
</protein>
<dbReference type="AlphaFoldDB" id="A0A454TQ51"/>
<comment type="caution">
    <text evidence="1">The sequence shown here is derived from an EMBL/GenBank/DDBJ whole genome shotgun (WGS) entry which is preliminary data.</text>
</comment>
<sequence>MPRKPQIPSIELQTVQFVQLARAQGVGRKTRLRARGFHVAIEYAPHLPVPNVGELNGVVAINDVYVPVRYRRRGWFSGYVALCALLADQALIVADAYGPLREALLRQGFVEVFSDVLILTKTRCAAPEENDDRGAALTTVR</sequence>